<dbReference type="Proteomes" id="UP001163324">
    <property type="component" value="Chromosome 5"/>
</dbReference>
<comment type="caution">
    <text evidence="1">The sequence shown here is derived from an EMBL/GenBank/DDBJ whole genome shotgun (WGS) entry which is preliminary data.</text>
</comment>
<evidence type="ECO:0000313" key="1">
    <source>
        <dbReference type="EMBL" id="KAI9898926.1"/>
    </source>
</evidence>
<protein>
    <submittedName>
        <fullName evidence="1">Uncharacterized protein</fullName>
    </submittedName>
</protein>
<gene>
    <name evidence="1" type="ORF">N3K66_005387</name>
</gene>
<accession>A0ACC0UXT9</accession>
<name>A0ACC0UXT9_9HYPO</name>
<evidence type="ECO:0000313" key="2">
    <source>
        <dbReference type="Proteomes" id="UP001163324"/>
    </source>
</evidence>
<keyword evidence="2" id="KW-1185">Reference proteome</keyword>
<reference evidence="1" key="1">
    <citation type="submission" date="2022-10" db="EMBL/GenBank/DDBJ databases">
        <title>Complete Genome of Trichothecium roseum strain YXFP-22015, a Plant Pathogen Isolated from Citrus.</title>
        <authorList>
            <person name="Wang Y."/>
            <person name="Zhu L."/>
        </authorList>
    </citation>
    <scope>NUCLEOTIDE SEQUENCE</scope>
    <source>
        <strain evidence="1">YXFP-22015</strain>
    </source>
</reference>
<dbReference type="EMBL" id="CM047944">
    <property type="protein sequence ID" value="KAI9898926.1"/>
    <property type="molecule type" value="Genomic_DNA"/>
</dbReference>
<organism evidence="1 2">
    <name type="scientific">Trichothecium roseum</name>
    <dbReference type="NCBI Taxonomy" id="47278"/>
    <lineage>
        <taxon>Eukaryota</taxon>
        <taxon>Fungi</taxon>
        <taxon>Dikarya</taxon>
        <taxon>Ascomycota</taxon>
        <taxon>Pezizomycotina</taxon>
        <taxon>Sordariomycetes</taxon>
        <taxon>Hypocreomycetidae</taxon>
        <taxon>Hypocreales</taxon>
        <taxon>Hypocreales incertae sedis</taxon>
        <taxon>Trichothecium</taxon>
    </lineage>
</organism>
<proteinExistence type="predicted"/>
<sequence>MSSLSEPRRPRLLPQNRKLRHLKGISLRNLTFSPPAHLRTADDASIPRPNTSRRLESLKETGQLHVLHASRSSDSLRADELRSAQKQKQPRIETAASAAAAAVDDGLIRPRRTSLSLGGAASASPISRQKKLQNLVDSSVGDVFFSLHASDEPEPVYVSEVRERSANFNFQFFDLSEREAAVSRACALTIRLWARRPRAEDWVFLVDEVIDLRKLSFIGTLRDRRFPPNALVLHLEDGLYSLDFPDRIAEPRQVSHPEATSSYAALMKLANLESSIEDAIETRNGIMAQINRILEDTPTDGSATAQEQVAQAERHVAAQQRANRAAQRRRDQLLESLRARRETMARGRQVQARAAQDIADNREKLEASKLLAEQTARDIRGQRRRICSELSAIFPIAPVPDAPPLSFQICGVPVPNSTYDAATSRAVGGEDVLSAGLGLLALLTRHLQLYLCHPLPYPLFPQGSRSMVRDSISQLRDAPRNNPSSSSHSSSSSPASAGRRDFPLYLPRGGSTSGQWRFEYAWFLLNKDIESLCASQGLRVVDIRHSLPNIKYLLYVCSAGTEQVPERKKGGVRGLWQAKLKGRVSSLAASSAADGGDTDSEGASRRGSVDSELINQHGEALREAVARENGQVDTAVAAATTAATATADIGSLPFEDTKFTLRTKGLRERVA</sequence>